<reference evidence="10" key="1">
    <citation type="submission" date="2018-06" db="EMBL/GenBank/DDBJ databases">
        <title>Genome assembly of Danube salmon.</title>
        <authorList>
            <person name="Macqueen D.J."/>
            <person name="Gundappa M.K."/>
        </authorList>
    </citation>
    <scope>NUCLEOTIDE SEQUENCE [LARGE SCALE GENOMIC DNA]</scope>
</reference>
<dbReference type="Ensembl" id="ENSHHUT00000067147.1">
    <property type="protein sequence ID" value="ENSHHUP00000064942.1"/>
    <property type="gene ID" value="ENSHHUG00000038228.1"/>
</dbReference>
<dbReference type="Pfam" id="PF01347">
    <property type="entry name" value="Vitellogenin_N"/>
    <property type="match status" value="1"/>
</dbReference>
<dbReference type="InterPro" id="IPR015816">
    <property type="entry name" value="Vitellinogen_b-sht_N"/>
</dbReference>
<dbReference type="GO" id="GO:0120013">
    <property type="term" value="F:lipid transfer activity"/>
    <property type="evidence" value="ECO:0007669"/>
    <property type="project" value="UniProtKB-ARBA"/>
</dbReference>
<proteinExistence type="predicted"/>
<evidence type="ECO:0000256" key="4">
    <source>
        <dbReference type="ARBA" id="ARBA00022824"/>
    </source>
</evidence>
<evidence type="ECO:0000313" key="9">
    <source>
        <dbReference type="Ensembl" id="ENSHHUP00000064942.1"/>
    </source>
</evidence>
<dbReference type="Pfam" id="PF19444">
    <property type="entry name" value="MTP_lip_bd"/>
    <property type="match status" value="1"/>
</dbReference>
<evidence type="ECO:0000256" key="2">
    <source>
        <dbReference type="ARBA" id="ARBA00022448"/>
    </source>
</evidence>
<dbReference type="GO" id="GO:0042157">
    <property type="term" value="P:lipoprotein metabolic process"/>
    <property type="evidence" value="ECO:0007669"/>
    <property type="project" value="TreeGrafter"/>
</dbReference>
<keyword evidence="3" id="KW-0732">Signal</keyword>
<dbReference type="FunFam" id="1.25.10.20:FF:000001">
    <property type="entry name" value="microsomal triglyceride transfer protein large subunit"/>
    <property type="match status" value="1"/>
</dbReference>
<sequence length="909" mass="99799">MLHCIRAIEDFNSPPTTFSVSSVDCVHQKCRPIVGLAYKGYCAGAAGPRLNNERLYKFSYTTEVLVDRAKGSKDGSAGYRISSDVDVNLVWRDPSSKDDQLIQLVISNVKIENVAPRSAKKNIFQGATTQSLLGEKKLAALERPFMVHLKNGKVSSFYCYKAEPASIKNLKRGVASLLQVQSRSGKVIENDVSGRCTVEYKAAQGQVTRTKALETCKTAETGFTTYIQVLGVSGESSSVTVFILEDGFIKSAIAKETHILAVNARRTTAAKIVSRQSLTLVANETGPFEAAGKNVASVVKSLDEKLFAVGVTAEKVKSQCKGYITIFLSFPLLSVQKQFEPDSLSKAIAPRSFLALIQSIRKASKDEILQVLKSSSKTALPQVVDAVTSSQTPASLDAMLQFLNFADPKGLVLQERFLYACGFASHPNERMLQALDISKGKIGSKDIKESVVIIMGAVVHKLCQKGGCELPTVVEVKKMILEGPDNTQVESDVQMYLLALKNSLLPEAIPLFSKYAESEVGAYCTVSLTALQRYDVALITDEVKQTVNRVYHQNRRVYEKNVRAAAADVVFSSNPSYMEVKNVLLSIGNLPKELNKYMLSKVKDILHFEMPASKILRQAMKDMISHNYDRFSKVGSSSAFSGFMARTADATTTYSLDILYSGSGVLRRSNMNIYGASNGALLHGLQVAIEAQGMESLIAAKPDEGEEDLESFAGMSALLFDVQLRPVTFFKGYSDLMSKMFSMSGEPMNVVKGLILLTDHSQVIQLQSGLKANAEFQGGLAIDISGGMEVSLWYRESKTSVNNKGAMVVTGNVTVDMDFVRTGMEVSFETEASLDFITTVQFSEYPFLVCMQMDKTTFPFSEFLTKYESLPSGKSYVSRRGHKQLLPGSEFPLHQENSNMCKRVFDSDW</sequence>
<keyword evidence="6" id="KW-1015">Disulfide bond</keyword>
<accession>A0A4W5PN96</accession>
<dbReference type="Gene3D" id="2.30.230.10">
    <property type="entry name" value="Lipovitellin, beta-sheet shell regions, chain A"/>
    <property type="match status" value="1"/>
</dbReference>
<dbReference type="GO" id="GO:0005783">
    <property type="term" value="C:endoplasmic reticulum"/>
    <property type="evidence" value="ECO:0007669"/>
    <property type="project" value="UniProtKB-SubCell"/>
</dbReference>
<dbReference type="GeneTree" id="ENSGT00390000011412"/>
<keyword evidence="5" id="KW-0445">Lipid transport</keyword>
<feature type="domain" description="Vitellogenin" evidence="8">
    <location>
        <begin position="50"/>
        <end position="685"/>
    </location>
</feature>
<dbReference type="SUPFAM" id="SSF56968">
    <property type="entry name" value="Lipovitellin-phosvitin complex, beta-sheet shell regions"/>
    <property type="match status" value="1"/>
</dbReference>
<dbReference type="FunFam" id="2.30.230.10:FF:000001">
    <property type="entry name" value="Microsomal triglyceride transfer protein large subunit"/>
    <property type="match status" value="1"/>
</dbReference>
<comment type="caution">
    <text evidence="7">Lacks conserved residue(s) required for the propagation of feature annotation.</text>
</comment>
<dbReference type="PANTHER" id="PTHR13024:SF1">
    <property type="entry name" value="MICROSOMAL TRIGLYCERIDE TRANSFER PROTEIN LARGE SUBUNIT"/>
    <property type="match status" value="1"/>
</dbReference>
<dbReference type="Gene3D" id="1.25.10.20">
    <property type="entry name" value="Vitellinogen, superhelical"/>
    <property type="match status" value="1"/>
</dbReference>
<keyword evidence="2" id="KW-0813">Transport</keyword>
<evidence type="ECO:0000256" key="6">
    <source>
        <dbReference type="ARBA" id="ARBA00023157"/>
    </source>
</evidence>
<dbReference type="PANTHER" id="PTHR13024">
    <property type="entry name" value="MICROSOMAL TRIGLYCERIDE TRANSFER PROTEIN, LARGE SUBUNIT"/>
    <property type="match status" value="1"/>
</dbReference>
<evidence type="ECO:0000313" key="10">
    <source>
        <dbReference type="Proteomes" id="UP000314982"/>
    </source>
</evidence>
<evidence type="ECO:0000256" key="7">
    <source>
        <dbReference type="PROSITE-ProRule" id="PRU00557"/>
    </source>
</evidence>
<dbReference type="AlphaFoldDB" id="A0A4W5PN96"/>
<evidence type="ECO:0000256" key="3">
    <source>
        <dbReference type="ARBA" id="ARBA00022729"/>
    </source>
</evidence>
<dbReference type="SMART" id="SM00638">
    <property type="entry name" value="LPD_N"/>
    <property type="match status" value="1"/>
</dbReference>
<evidence type="ECO:0000259" key="8">
    <source>
        <dbReference type="PROSITE" id="PS51211"/>
    </source>
</evidence>
<evidence type="ECO:0000256" key="5">
    <source>
        <dbReference type="ARBA" id="ARBA00023055"/>
    </source>
</evidence>
<dbReference type="GO" id="GO:0008289">
    <property type="term" value="F:lipid binding"/>
    <property type="evidence" value="ECO:0007669"/>
    <property type="project" value="InterPro"/>
</dbReference>
<dbReference type="GO" id="GO:0042632">
    <property type="term" value="P:cholesterol homeostasis"/>
    <property type="evidence" value="ECO:0007669"/>
    <property type="project" value="TreeGrafter"/>
</dbReference>
<dbReference type="GO" id="GO:0005794">
    <property type="term" value="C:Golgi apparatus"/>
    <property type="evidence" value="ECO:0007669"/>
    <property type="project" value="TreeGrafter"/>
</dbReference>
<comment type="subcellular location">
    <subcellularLocation>
        <location evidence="1">Endoplasmic reticulum</location>
    </subcellularLocation>
</comment>
<dbReference type="PROSITE" id="PS51211">
    <property type="entry name" value="VITELLOGENIN"/>
    <property type="match status" value="1"/>
</dbReference>
<dbReference type="InterPro" id="IPR011030">
    <property type="entry name" value="Lipovitellin_superhlx_dom"/>
</dbReference>
<name>A0A4W5PN96_9TELE</name>
<dbReference type="STRING" id="62062.ENSHHUP00000064942"/>
<dbReference type="InterPro" id="IPR015819">
    <property type="entry name" value="Lipid_transp_b-sht_shell"/>
</dbReference>
<dbReference type="Proteomes" id="UP000314982">
    <property type="component" value="Unassembled WGS sequence"/>
</dbReference>
<organism evidence="9 10">
    <name type="scientific">Hucho hucho</name>
    <name type="common">huchen</name>
    <dbReference type="NCBI Taxonomy" id="62062"/>
    <lineage>
        <taxon>Eukaryota</taxon>
        <taxon>Metazoa</taxon>
        <taxon>Chordata</taxon>
        <taxon>Craniata</taxon>
        <taxon>Vertebrata</taxon>
        <taxon>Euteleostomi</taxon>
        <taxon>Actinopterygii</taxon>
        <taxon>Neopterygii</taxon>
        <taxon>Teleostei</taxon>
        <taxon>Protacanthopterygii</taxon>
        <taxon>Salmoniformes</taxon>
        <taxon>Salmonidae</taxon>
        <taxon>Salmoninae</taxon>
        <taxon>Hucho</taxon>
    </lineage>
</organism>
<dbReference type="InterPro" id="IPR045811">
    <property type="entry name" value="MTP_lip-bd"/>
</dbReference>
<dbReference type="InterPro" id="IPR039988">
    <property type="entry name" value="MTTP"/>
</dbReference>
<dbReference type="GO" id="GO:0005548">
    <property type="term" value="F:phospholipid transporter activity"/>
    <property type="evidence" value="ECO:0007669"/>
    <property type="project" value="InterPro"/>
</dbReference>
<evidence type="ECO:0000256" key="1">
    <source>
        <dbReference type="ARBA" id="ARBA00004240"/>
    </source>
</evidence>
<reference evidence="9" key="2">
    <citation type="submission" date="2025-08" db="UniProtKB">
        <authorList>
            <consortium name="Ensembl"/>
        </authorList>
    </citation>
    <scope>IDENTIFICATION</scope>
</reference>
<dbReference type="GO" id="GO:0016323">
    <property type="term" value="C:basolateral plasma membrane"/>
    <property type="evidence" value="ECO:0007669"/>
    <property type="project" value="TreeGrafter"/>
</dbReference>
<keyword evidence="10" id="KW-1185">Reference proteome</keyword>
<dbReference type="SUPFAM" id="SSF48431">
    <property type="entry name" value="Lipovitellin-phosvitin complex, superhelical domain"/>
    <property type="match status" value="1"/>
</dbReference>
<keyword evidence="4" id="KW-0256">Endoplasmic reticulum</keyword>
<dbReference type="InterPro" id="IPR001747">
    <property type="entry name" value="Vitellogenin_N"/>
</dbReference>
<protein>
    <submittedName>
        <fullName evidence="9">Microsomal triglyceride transfer protein</fullName>
    </submittedName>
</protein>
<reference evidence="9" key="3">
    <citation type="submission" date="2025-09" db="UniProtKB">
        <authorList>
            <consortium name="Ensembl"/>
        </authorList>
    </citation>
    <scope>IDENTIFICATION</scope>
</reference>